<dbReference type="AlphaFoldDB" id="A0A0J9TLY2"/>
<dbReference type="Proteomes" id="UP000053776">
    <property type="component" value="Unassembled WGS sequence"/>
</dbReference>
<accession>A0A0J9TLY2</accession>
<organism evidence="1 2">
    <name type="scientific">Plasmodium vivax Mauritania I</name>
    <dbReference type="NCBI Taxonomy" id="1035515"/>
    <lineage>
        <taxon>Eukaryota</taxon>
        <taxon>Sar</taxon>
        <taxon>Alveolata</taxon>
        <taxon>Apicomplexa</taxon>
        <taxon>Aconoidasida</taxon>
        <taxon>Haemosporida</taxon>
        <taxon>Plasmodiidae</taxon>
        <taxon>Plasmodium</taxon>
        <taxon>Plasmodium (Plasmodium)</taxon>
    </lineage>
</organism>
<evidence type="ECO:0000313" key="2">
    <source>
        <dbReference type="Proteomes" id="UP000053776"/>
    </source>
</evidence>
<protein>
    <recommendedName>
        <fullName evidence="3">PIR Superfamily Protein</fullName>
    </recommendedName>
</protein>
<proteinExistence type="predicted"/>
<dbReference type="EMBL" id="KQ234975">
    <property type="protein sequence ID" value="KMZ95747.1"/>
    <property type="molecule type" value="Genomic_DNA"/>
</dbReference>
<evidence type="ECO:0008006" key="3">
    <source>
        <dbReference type="Google" id="ProtNLM"/>
    </source>
</evidence>
<evidence type="ECO:0000313" key="1">
    <source>
        <dbReference type="EMBL" id="KMZ95747.1"/>
    </source>
</evidence>
<gene>
    <name evidence="1" type="ORF">PVMG_05346</name>
</gene>
<sequence>MYEDFEKNISDDENALNFYDPTCKVILRTRSCNNLKYNEFCMKLLRNLGAHSKDPIIYKPNHERCKNLYNWLYYLIMKHNIPDYFISKIFQESKDIVGAEQNEKMCSYNKYSEFLDKPEEMLKIYHFNDNIYKIKDILMDNEHTNNCSCRRYIYECVRIYKEMNTKYCSSEDNKKNKYQFTCSQLDLFKNFYGIYFTSNQDLIDTIPSLHTNTVEHYFICPSSKSDKELVDVKNEQGSSSTLPTAIGTMAGVSSVIAFLYKVHTNFNLII</sequence>
<dbReference type="OrthoDB" id="384458at2759"/>
<reference evidence="1 2" key="1">
    <citation type="submission" date="2011-08" db="EMBL/GenBank/DDBJ databases">
        <title>The Genome Sequence of Plasmodium vivax Mauritania I.</title>
        <authorList>
            <consortium name="The Broad Institute Genome Sequencing Platform"/>
            <consortium name="The Broad Institute Genome Sequencing Center for Infectious Disease"/>
            <person name="Neafsey D."/>
            <person name="Carlton J."/>
            <person name="Barnwell J."/>
            <person name="Collins W."/>
            <person name="Escalante A."/>
            <person name="Mullikin J."/>
            <person name="Saul A."/>
            <person name="Guigo R."/>
            <person name="Camara F."/>
            <person name="Young S.K."/>
            <person name="Zeng Q."/>
            <person name="Gargeya S."/>
            <person name="Fitzgerald M."/>
            <person name="Haas B."/>
            <person name="Abouelleil A."/>
            <person name="Alvarado L."/>
            <person name="Arachchi H.M."/>
            <person name="Berlin A."/>
            <person name="Brown A."/>
            <person name="Chapman S.B."/>
            <person name="Chen Z."/>
            <person name="Dunbar C."/>
            <person name="Freedman E."/>
            <person name="Gearin G."/>
            <person name="Gellesch M."/>
            <person name="Goldberg J."/>
            <person name="Griggs A."/>
            <person name="Gujja S."/>
            <person name="Heiman D."/>
            <person name="Howarth C."/>
            <person name="Larson L."/>
            <person name="Lui A."/>
            <person name="MacDonald P.J.P."/>
            <person name="Montmayeur A."/>
            <person name="Murphy C."/>
            <person name="Neiman D."/>
            <person name="Pearson M."/>
            <person name="Priest M."/>
            <person name="Roberts A."/>
            <person name="Saif S."/>
            <person name="Shea T."/>
            <person name="Shenoy N."/>
            <person name="Sisk P."/>
            <person name="Stolte C."/>
            <person name="Sykes S."/>
            <person name="Wortman J."/>
            <person name="Nusbaum C."/>
            <person name="Birren B."/>
        </authorList>
    </citation>
    <scope>NUCLEOTIDE SEQUENCE [LARGE SCALE GENOMIC DNA]</scope>
    <source>
        <strain evidence="1 2">Mauritania I</strain>
    </source>
</reference>
<name>A0A0J9TLY2_PLAVI</name>